<dbReference type="OrthoDB" id="3194912at2"/>
<keyword evidence="2" id="KW-1185">Reference proteome</keyword>
<sequence>MEDISTQFEANGKTYEVKYSFKRIEMYEASHRPVMASFAQNGGSFGLAELRDLVAYGLMVEGGGYVSPQQGRAMAENLIDENGYLAVFQTVAAALERDCGFFFKTQSA</sequence>
<dbReference type="RefSeq" id="WP_123197903.1">
    <property type="nucleotide sequence ID" value="NZ_QICB01000002.1"/>
</dbReference>
<organism evidence="1 2">
    <name type="scientific">Slackia faecicanis</name>
    <dbReference type="NCBI Taxonomy" id="255723"/>
    <lineage>
        <taxon>Bacteria</taxon>
        <taxon>Bacillati</taxon>
        <taxon>Actinomycetota</taxon>
        <taxon>Coriobacteriia</taxon>
        <taxon>Eggerthellales</taxon>
        <taxon>Eggerthellaceae</taxon>
        <taxon>Slackia</taxon>
    </lineage>
</organism>
<name>A0A3N0AGD3_9ACTN</name>
<reference evidence="2" key="1">
    <citation type="submission" date="2018-05" db="EMBL/GenBank/DDBJ databases">
        <title>Genome Sequencing of selected type strains of the family Eggerthellaceae.</title>
        <authorList>
            <person name="Danylec N."/>
            <person name="Stoll D.A."/>
            <person name="Doetsch A."/>
            <person name="Huch M."/>
        </authorList>
    </citation>
    <scope>NUCLEOTIDE SEQUENCE [LARGE SCALE GENOMIC DNA]</scope>
    <source>
        <strain evidence="2">DSM 17537</strain>
    </source>
</reference>
<proteinExistence type="predicted"/>
<accession>A0A3N0AGD3</accession>
<dbReference type="Proteomes" id="UP000267368">
    <property type="component" value="Unassembled WGS sequence"/>
</dbReference>
<gene>
    <name evidence="1" type="ORF">DMP07_04295</name>
</gene>
<evidence type="ECO:0000313" key="2">
    <source>
        <dbReference type="Proteomes" id="UP000267368"/>
    </source>
</evidence>
<dbReference type="AlphaFoldDB" id="A0A3N0AGD3"/>
<comment type="caution">
    <text evidence="1">The sequence shown here is derived from an EMBL/GenBank/DDBJ whole genome shotgun (WGS) entry which is preliminary data.</text>
</comment>
<evidence type="ECO:0000313" key="1">
    <source>
        <dbReference type="EMBL" id="RNL20804.1"/>
    </source>
</evidence>
<protein>
    <recommendedName>
        <fullName evidence="3">Phage protein</fullName>
    </recommendedName>
</protein>
<dbReference type="EMBL" id="QICB01000002">
    <property type="protein sequence ID" value="RNL20804.1"/>
    <property type="molecule type" value="Genomic_DNA"/>
</dbReference>
<evidence type="ECO:0008006" key="3">
    <source>
        <dbReference type="Google" id="ProtNLM"/>
    </source>
</evidence>